<dbReference type="InterPro" id="IPR011704">
    <property type="entry name" value="ATPase_dyneun-rel_AAA"/>
</dbReference>
<protein>
    <submittedName>
        <fullName evidence="2">ATPase family associated with various cellular activities (AAA)</fullName>
    </submittedName>
</protein>
<dbReference type="EMBL" id="FRAV01000007">
    <property type="protein sequence ID" value="SHK75391.1"/>
    <property type="molecule type" value="Genomic_DNA"/>
</dbReference>
<dbReference type="InterPro" id="IPR027417">
    <property type="entry name" value="P-loop_NTPase"/>
</dbReference>
<evidence type="ECO:0000313" key="3">
    <source>
        <dbReference type="Proteomes" id="UP000184364"/>
    </source>
</evidence>
<evidence type="ECO:0000259" key="1">
    <source>
        <dbReference type="SMART" id="SM00382"/>
    </source>
</evidence>
<dbReference type="SMART" id="SM00382">
    <property type="entry name" value="AAA"/>
    <property type="match status" value="1"/>
</dbReference>
<organism evidence="2 3">
    <name type="scientific">Chryseobacterium polytrichastri</name>
    <dbReference type="NCBI Taxonomy" id="1302687"/>
    <lineage>
        <taxon>Bacteria</taxon>
        <taxon>Pseudomonadati</taxon>
        <taxon>Bacteroidota</taxon>
        <taxon>Flavobacteriia</taxon>
        <taxon>Flavobacteriales</taxon>
        <taxon>Weeksellaceae</taxon>
        <taxon>Chryseobacterium group</taxon>
        <taxon>Chryseobacterium</taxon>
    </lineage>
</organism>
<dbReference type="AlphaFoldDB" id="A0A1M6V1W9"/>
<dbReference type="Pfam" id="PF07728">
    <property type="entry name" value="AAA_5"/>
    <property type="match status" value="1"/>
</dbReference>
<dbReference type="STRING" id="1302687.SAMN05444267_1007113"/>
<proteinExistence type="predicted"/>
<keyword evidence="3" id="KW-1185">Reference proteome</keyword>
<dbReference type="RefSeq" id="WP_073291924.1">
    <property type="nucleotide sequence ID" value="NZ_FRAV01000007.1"/>
</dbReference>
<dbReference type="GO" id="GO:0016887">
    <property type="term" value="F:ATP hydrolysis activity"/>
    <property type="evidence" value="ECO:0007669"/>
    <property type="project" value="InterPro"/>
</dbReference>
<dbReference type="Proteomes" id="UP000184364">
    <property type="component" value="Unassembled WGS sequence"/>
</dbReference>
<feature type="domain" description="AAA+ ATPase" evidence="1">
    <location>
        <begin position="313"/>
        <end position="586"/>
    </location>
</feature>
<dbReference type="Pfam" id="PF00004">
    <property type="entry name" value="AAA"/>
    <property type="match status" value="1"/>
</dbReference>
<gene>
    <name evidence="2" type="ORF">SAMN05444267_1007113</name>
</gene>
<name>A0A1M6V1W9_9FLAO</name>
<dbReference type="Gene3D" id="3.40.50.300">
    <property type="entry name" value="P-loop containing nucleotide triphosphate hydrolases"/>
    <property type="match status" value="1"/>
</dbReference>
<reference evidence="3" key="1">
    <citation type="submission" date="2016-11" db="EMBL/GenBank/DDBJ databases">
        <authorList>
            <person name="Varghese N."/>
            <person name="Submissions S."/>
        </authorList>
    </citation>
    <scope>NUCLEOTIDE SEQUENCE [LARGE SCALE GENOMIC DNA]</scope>
    <source>
        <strain evidence="3">DSM 26899</strain>
    </source>
</reference>
<accession>A0A1M6V1W9</accession>
<dbReference type="GO" id="GO:0005524">
    <property type="term" value="F:ATP binding"/>
    <property type="evidence" value="ECO:0007669"/>
    <property type="project" value="InterPro"/>
</dbReference>
<evidence type="ECO:0000313" key="2">
    <source>
        <dbReference type="EMBL" id="SHK75391.1"/>
    </source>
</evidence>
<dbReference type="PANTHER" id="PTHR37291:SF1">
    <property type="entry name" value="TYPE IV METHYL-DIRECTED RESTRICTION ENZYME ECOKMCRB SUBUNIT"/>
    <property type="match status" value="1"/>
</dbReference>
<dbReference type="PANTHER" id="PTHR37291">
    <property type="entry name" value="5-METHYLCYTOSINE-SPECIFIC RESTRICTION ENZYME B"/>
    <property type="match status" value="1"/>
</dbReference>
<dbReference type="InterPro" id="IPR003959">
    <property type="entry name" value="ATPase_AAA_core"/>
</dbReference>
<dbReference type="SUPFAM" id="SSF52540">
    <property type="entry name" value="P-loop containing nucleoside triphosphate hydrolases"/>
    <property type="match status" value="1"/>
</dbReference>
<dbReference type="InterPro" id="IPR003593">
    <property type="entry name" value="AAA+_ATPase"/>
</dbReference>
<dbReference type="InterPro" id="IPR052934">
    <property type="entry name" value="Methyl-DNA_Rec/Restrict_Enz"/>
</dbReference>
<sequence>MPEFFEFGKALLTIISYCDAKAYKKNELNQYVDKRVLALAYVRMNNWIEHLITYKFEGKLENGSIKNAIEYLLNPVDNFTMLSENHRSQISENLFGKDYHIASFKNDFIDFFSELSIEVKNPLNYTHLLTGISYGIISEWKESIIGLVCPDSTGWQSDAIEDTNSGNYIALWNHKKPNGTGNTLKLLRQCIEENGFFRIFYTSSYNVNYVAEIIDFAYNQNDLNKADWRNNYGYVEWFNNDLADYKDGSKSASWVYLARKIYEVNSKNYAEFKYHKSFGYPSVGCQAPVISYKTNVDIKKQTEMQNQINILKYKKQIILQGPPGTGKTRLAKEIAMQLVEFNIFNTKTISVKTLTKSYIQSNLKVGQKIEGKNNTMFEVVDFEKNVVLLKSETSKAWRPSYNKIIDSFNNRLWKIKGRTGGFKSYEDAIAKHFYENHLNSINEEEQSISNVKDFQKIIQFHPSYTYEDFVRGIVAKPNEEAEGIIYEAENKTIAKFAEDALNDSDNNYVLIIDEINRANLSSVLGELIYALEYRGEEVESMYEVDGSQKLVLPPNLYIIGTMNTADRSVGHIDYAIRRRFAFVDVLPKELQEDDEIYFNTNDFSKVSALFNESNVSKEFEIDAVQIGHSYFIVKKEDAVDGAKRDELFKMKMDYEVKPILLEYERDGILVGEYDKKPIREFIKSL</sequence>